<evidence type="ECO:0000256" key="1">
    <source>
        <dbReference type="SAM" id="Phobius"/>
    </source>
</evidence>
<proteinExistence type="predicted"/>
<protein>
    <submittedName>
        <fullName evidence="2">Uncharacterized protein</fullName>
    </submittedName>
</protein>
<keyword evidence="1" id="KW-0812">Transmembrane</keyword>
<comment type="caution">
    <text evidence="2">The sequence shown here is derived from an EMBL/GenBank/DDBJ whole genome shotgun (WGS) entry which is preliminary data.</text>
</comment>
<evidence type="ECO:0000313" key="2">
    <source>
        <dbReference type="EMBL" id="SPC10686.1"/>
    </source>
</evidence>
<name>A0A976B901_9BURK</name>
<keyword evidence="1" id="KW-0472">Membrane</keyword>
<reference evidence="2 3" key="1">
    <citation type="submission" date="2018-01" db="EMBL/GenBank/DDBJ databases">
        <authorList>
            <person name="Clerissi C."/>
        </authorList>
    </citation>
    <scope>NUCLEOTIDE SEQUENCE [LARGE SCALE GENOMIC DNA]</scope>
    <source>
        <strain evidence="2">Cupriavidus oxalaticus LMG 2235</strain>
    </source>
</reference>
<sequence>MAHRAKRANRSFGALAQPATIRLTDVARSRAAPAEEVWIMRFPTDLHLRGLAGRIHWPHGSHAKGATPITHHHTSDEDAEVAKATLYVSTVTLVVLLVVLAAIAFGQEAMHWLGVH</sequence>
<gene>
    <name evidence="2" type="ORF">CO2235_10071</name>
</gene>
<feature type="transmembrane region" description="Helical" evidence="1">
    <location>
        <begin position="84"/>
        <end position="106"/>
    </location>
</feature>
<dbReference type="AlphaFoldDB" id="A0A976B901"/>
<keyword evidence="1" id="KW-1133">Transmembrane helix</keyword>
<evidence type="ECO:0000313" key="3">
    <source>
        <dbReference type="Proteomes" id="UP000256862"/>
    </source>
</evidence>
<dbReference type="EMBL" id="OGUS01000109">
    <property type="protein sequence ID" value="SPC10686.1"/>
    <property type="molecule type" value="Genomic_DNA"/>
</dbReference>
<accession>A0A976B901</accession>
<dbReference type="Proteomes" id="UP000256862">
    <property type="component" value="Chromosome CO2235"/>
</dbReference>
<organism evidence="2 3">
    <name type="scientific">Cupriavidus oxalaticus</name>
    <dbReference type="NCBI Taxonomy" id="96344"/>
    <lineage>
        <taxon>Bacteria</taxon>
        <taxon>Pseudomonadati</taxon>
        <taxon>Pseudomonadota</taxon>
        <taxon>Betaproteobacteria</taxon>
        <taxon>Burkholderiales</taxon>
        <taxon>Burkholderiaceae</taxon>
        <taxon>Cupriavidus</taxon>
    </lineage>
</organism>